<feature type="transmembrane region" description="Helical" evidence="1">
    <location>
        <begin position="191"/>
        <end position="210"/>
    </location>
</feature>
<feature type="transmembrane region" description="Helical" evidence="1">
    <location>
        <begin position="121"/>
        <end position="141"/>
    </location>
</feature>
<organism evidence="3 4">
    <name type="scientific">Phenylobacterium glaciei</name>
    <dbReference type="NCBI Taxonomy" id="2803784"/>
    <lineage>
        <taxon>Bacteria</taxon>
        <taxon>Pseudomonadati</taxon>
        <taxon>Pseudomonadota</taxon>
        <taxon>Alphaproteobacteria</taxon>
        <taxon>Caulobacterales</taxon>
        <taxon>Caulobacteraceae</taxon>
        <taxon>Phenylobacterium</taxon>
    </lineage>
</organism>
<dbReference type="RefSeq" id="WP_215341531.1">
    <property type="nucleotide sequence ID" value="NZ_JAGSGD010000001.1"/>
</dbReference>
<dbReference type="Pfam" id="PF02517">
    <property type="entry name" value="Rce1-like"/>
    <property type="match status" value="1"/>
</dbReference>
<protein>
    <submittedName>
        <fullName evidence="3">CPBP family intramembrane metalloprotease</fullName>
    </submittedName>
</protein>
<feature type="transmembrane region" description="Helical" evidence="1">
    <location>
        <begin position="217"/>
        <end position="235"/>
    </location>
</feature>
<feature type="transmembrane region" description="Helical" evidence="1">
    <location>
        <begin position="93"/>
        <end position="115"/>
    </location>
</feature>
<evidence type="ECO:0000313" key="3">
    <source>
        <dbReference type="EMBL" id="MBR7620808.1"/>
    </source>
</evidence>
<dbReference type="InterPro" id="IPR042150">
    <property type="entry name" value="MmRce1-like"/>
</dbReference>
<sequence length="276" mass="28814">MAALDEEGWAARRPWRAYALYWGLACLISWSILGLAAHPKTAADGVEALLANPALLIAKFGPSLAGLILLAVGGRGLRARFVAAARGIGPVTLLLAVTVPGLLTAAALALAGVLGGQDPRAVATGLTLGGAAYWIAVRTFLGGGLGEELGLRGVALPLLLSRTGPRRASLALGVCWALWHLPVLLGKPPLVWLGQLILTVSVSLILTFVWVRFRPSLAAAILFHGALNGWSVYAAQGWVPGLEALDAWQIIRLAALLLIALALLPLRWSPAPRGDT</sequence>
<dbReference type="EMBL" id="JAGSGD010000001">
    <property type="protein sequence ID" value="MBR7620808.1"/>
    <property type="molecule type" value="Genomic_DNA"/>
</dbReference>
<keyword evidence="1" id="KW-1133">Transmembrane helix</keyword>
<evidence type="ECO:0000313" key="4">
    <source>
        <dbReference type="Proteomes" id="UP000622580"/>
    </source>
</evidence>
<reference evidence="3" key="1">
    <citation type="submission" date="2021-04" db="EMBL/GenBank/DDBJ databases">
        <title>Draft genome assembly of strain Phenylobacterium sp. 20VBR1 using MiniION and Illumina platforms.</title>
        <authorList>
            <person name="Thomas F.A."/>
            <person name="Krishnan K.P."/>
            <person name="Sinha R.K."/>
        </authorList>
    </citation>
    <scope>NUCLEOTIDE SEQUENCE</scope>
    <source>
        <strain evidence="3">20VBR1</strain>
    </source>
</reference>
<accession>A0A941HXE2</accession>
<evidence type="ECO:0000259" key="2">
    <source>
        <dbReference type="Pfam" id="PF02517"/>
    </source>
</evidence>
<keyword evidence="1" id="KW-0812">Transmembrane</keyword>
<dbReference type="InterPro" id="IPR003675">
    <property type="entry name" value="Rce1/LyrA-like_dom"/>
</dbReference>
<keyword evidence="3" id="KW-0482">Metalloprotease</keyword>
<comment type="caution">
    <text evidence="3">The sequence shown here is derived from an EMBL/GenBank/DDBJ whole genome shotgun (WGS) entry which is preliminary data.</text>
</comment>
<dbReference type="AlphaFoldDB" id="A0A941HXE2"/>
<proteinExistence type="predicted"/>
<dbReference type="GO" id="GO:0004175">
    <property type="term" value="F:endopeptidase activity"/>
    <property type="evidence" value="ECO:0007669"/>
    <property type="project" value="UniProtKB-ARBA"/>
</dbReference>
<dbReference type="GO" id="GO:0080120">
    <property type="term" value="P:CAAX-box protein maturation"/>
    <property type="evidence" value="ECO:0007669"/>
    <property type="project" value="UniProtKB-ARBA"/>
</dbReference>
<evidence type="ECO:0000256" key="1">
    <source>
        <dbReference type="SAM" id="Phobius"/>
    </source>
</evidence>
<name>A0A941HXE2_9CAUL</name>
<feature type="transmembrane region" description="Helical" evidence="1">
    <location>
        <begin position="49"/>
        <end position="72"/>
    </location>
</feature>
<keyword evidence="4" id="KW-1185">Reference proteome</keyword>
<dbReference type="PANTHER" id="PTHR35797:SF1">
    <property type="entry name" value="PROTEASE"/>
    <property type="match status" value="1"/>
</dbReference>
<feature type="domain" description="CAAX prenyl protease 2/Lysostaphin resistance protein A-like" evidence="2">
    <location>
        <begin position="132"/>
        <end position="229"/>
    </location>
</feature>
<keyword evidence="3" id="KW-0645">Protease</keyword>
<dbReference type="Proteomes" id="UP000622580">
    <property type="component" value="Unassembled WGS sequence"/>
</dbReference>
<keyword evidence="3" id="KW-0378">Hydrolase</keyword>
<gene>
    <name evidence="3" type="ORF">JKL49_15545</name>
</gene>
<feature type="transmembrane region" description="Helical" evidence="1">
    <location>
        <begin position="247"/>
        <end position="266"/>
    </location>
</feature>
<feature type="transmembrane region" description="Helical" evidence="1">
    <location>
        <begin position="18"/>
        <end position="37"/>
    </location>
</feature>
<keyword evidence="1" id="KW-0472">Membrane</keyword>
<dbReference type="GO" id="GO:0008237">
    <property type="term" value="F:metallopeptidase activity"/>
    <property type="evidence" value="ECO:0007669"/>
    <property type="project" value="UniProtKB-KW"/>
</dbReference>
<dbReference type="PANTHER" id="PTHR35797">
    <property type="entry name" value="PROTEASE-RELATED"/>
    <property type="match status" value="1"/>
</dbReference>